<keyword evidence="2 6" id="KW-0378">Hydrolase</keyword>
<gene>
    <name evidence="6" type="ORF">BV898_02235</name>
</gene>
<dbReference type="Pfam" id="PF22562">
    <property type="entry name" value="UBA_7"/>
    <property type="match status" value="1"/>
</dbReference>
<proteinExistence type="inferred from homology"/>
<evidence type="ECO:0000256" key="4">
    <source>
        <dbReference type="ARBA" id="ARBA00048707"/>
    </source>
</evidence>
<protein>
    <recommendedName>
        <fullName evidence="1">peptidyl-tRNA hydrolase</fullName>
        <ecNumber evidence="1">3.1.1.29</ecNumber>
    </recommendedName>
</protein>
<comment type="caution">
    <text evidence="6">The sequence shown here is derived from an EMBL/GenBank/DDBJ whole genome shotgun (WGS) entry which is preliminary data.</text>
</comment>
<evidence type="ECO:0000313" key="6">
    <source>
        <dbReference type="EMBL" id="OQV23886.1"/>
    </source>
</evidence>
<dbReference type="CDD" id="cd14296">
    <property type="entry name" value="UBA1_scUBP14_like"/>
    <property type="match status" value="1"/>
</dbReference>
<comment type="similarity">
    <text evidence="3">Belongs to the PTH2 family.</text>
</comment>
<dbReference type="SUPFAM" id="SSF46934">
    <property type="entry name" value="UBA-like"/>
    <property type="match status" value="1"/>
</dbReference>
<comment type="catalytic activity">
    <reaction evidence="4">
        <text>an N-acyl-L-alpha-aminoacyl-tRNA + H2O = an N-acyl-L-amino acid + a tRNA + H(+)</text>
        <dbReference type="Rhea" id="RHEA:54448"/>
        <dbReference type="Rhea" id="RHEA-COMP:10123"/>
        <dbReference type="Rhea" id="RHEA-COMP:13883"/>
        <dbReference type="ChEBI" id="CHEBI:15377"/>
        <dbReference type="ChEBI" id="CHEBI:15378"/>
        <dbReference type="ChEBI" id="CHEBI:59874"/>
        <dbReference type="ChEBI" id="CHEBI:78442"/>
        <dbReference type="ChEBI" id="CHEBI:138191"/>
        <dbReference type="EC" id="3.1.1.29"/>
    </reaction>
</comment>
<keyword evidence="7" id="KW-1185">Reference proteome</keyword>
<dbReference type="Pfam" id="PF01981">
    <property type="entry name" value="PTH2"/>
    <property type="match status" value="1"/>
</dbReference>
<name>A0A1W0X8L7_HYPEX</name>
<dbReference type="OrthoDB" id="1733656at2759"/>
<dbReference type="InterPro" id="IPR002833">
    <property type="entry name" value="PTH2"/>
</dbReference>
<dbReference type="PANTHER" id="PTHR12649">
    <property type="entry name" value="PEPTIDYL-TRNA HYDROLASE 2"/>
    <property type="match status" value="1"/>
</dbReference>
<dbReference type="GO" id="GO:0004045">
    <property type="term" value="F:peptidyl-tRNA hydrolase activity"/>
    <property type="evidence" value="ECO:0007669"/>
    <property type="project" value="UniProtKB-EC"/>
</dbReference>
<dbReference type="InterPro" id="IPR015940">
    <property type="entry name" value="UBA"/>
</dbReference>
<sequence length="212" mass="22626">MAAAGTGFGFPTSDFQPKQDCLRELISMGFDQETSTQALFYTGNNSSDAAVSWIFDSQGQSPQQGAAFNQAMLDDQWGDVAGGILGGDAEEYKMVIVVNAALNMSAGKVGAQCAHAAVGVVRMCAEEDNNNQNRYRRWAQKWNTDGEVTIVLAGDNAPHLESLERRAKDKGLIAMLVSDAGRTEVAHGAKTALCVFGEKNQVDSVTGTLKTL</sequence>
<dbReference type="AlphaFoldDB" id="A0A1W0X8L7"/>
<dbReference type="GO" id="GO:0005829">
    <property type="term" value="C:cytosol"/>
    <property type="evidence" value="ECO:0007669"/>
    <property type="project" value="TreeGrafter"/>
</dbReference>
<dbReference type="PROSITE" id="PS50030">
    <property type="entry name" value="UBA"/>
    <property type="match status" value="1"/>
</dbReference>
<evidence type="ECO:0000259" key="5">
    <source>
        <dbReference type="PROSITE" id="PS50030"/>
    </source>
</evidence>
<organism evidence="6 7">
    <name type="scientific">Hypsibius exemplaris</name>
    <name type="common">Freshwater tardigrade</name>
    <dbReference type="NCBI Taxonomy" id="2072580"/>
    <lineage>
        <taxon>Eukaryota</taxon>
        <taxon>Metazoa</taxon>
        <taxon>Ecdysozoa</taxon>
        <taxon>Tardigrada</taxon>
        <taxon>Eutardigrada</taxon>
        <taxon>Parachela</taxon>
        <taxon>Hypsibioidea</taxon>
        <taxon>Hypsibiidae</taxon>
        <taxon>Hypsibius</taxon>
    </lineage>
</organism>
<accession>A0A1W0X8L7</accession>
<evidence type="ECO:0000256" key="2">
    <source>
        <dbReference type="ARBA" id="ARBA00022801"/>
    </source>
</evidence>
<evidence type="ECO:0000313" key="7">
    <source>
        <dbReference type="Proteomes" id="UP000192578"/>
    </source>
</evidence>
<dbReference type="InterPro" id="IPR009060">
    <property type="entry name" value="UBA-like_sf"/>
</dbReference>
<dbReference type="InterPro" id="IPR023476">
    <property type="entry name" value="Pep_tRNA_hydro_II_dom_sf"/>
</dbReference>
<dbReference type="FunFam" id="3.40.1490.10:FF:000002">
    <property type="entry name" value="Peptidyl-tRNA hydrolase 2, mitochondrial"/>
    <property type="match status" value="1"/>
</dbReference>
<dbReference type="Gene3D" id="3.40.1490.10">
    <property type="entry name" value="Bit1"/>
    <property type="match status" value="1"/>
</dbReference>
<dbReference type="Gene3D" id="1.10.8.10">
    <property type="entry name" value="DNA helicase RuvA subunit, C-terminal domain"/>
    <property type="match status" value="1"/>
</dbReference>
<dbReference type="EMBL" id="MTYJ01000009">
    <property type="protein sequence ID" value="OQV23886.1"/>
    <property type="molecule type" value="Genomic_DNA"/>
</dbReference>
<dbReference type="EC" id="3.1.1.29" evidence="1"/>
<dbReference type="PANTHER" id="PTHR12649:SF29">
    <property type="entry name" value="AMINOACYL-TRNA HYDROLASE"/>
    <property type="match status" value="1"/>
</dbReference>
<evidence type="ECO:0000256" key="3">
    <source>
        <dbReference type="ARBA" id="ARBA00038050"/>
    </source>
</evidence>
<evidence type="ECO:0000256" key="1">
    <source>
        <dbReference type="ARBA" id="ARBA00013260"/>
    </source>
</evidence>
<dbReference type="SMART" id="SM00165">
    <property type="entry name" value="UBA"/>
    <property type="match status" value="1"/>
</dbReference>
<dbReference type="Proteomes" id="UP000192578">
    <property type="component" value="Unassembled WGS sequence"/>
</dbReference>
<dbReference type="SUPFAM" id="SSF102462">
    <property type="entry name" value="Peptidyl-tRNA hydrolase II"/>
    <property type="match status" value="1"/>
</dbReference>
<reference evidence="7" key="1">
    <citation type="submission" date="2017-01" db="EMBL/GenBank/DDBJ databases">
        <title>Comparative genomics of anhydrobiosis in the tardigrade Hypsibius dujardini.</title>
        <authorList>
            <person name="Yoshida Y."/>
            <person name="Koutsovoulos G."/>
            <person name="Laetsch D."/>
            <person name="Stevens L."/>
            <person name="Kumar S."/>
            <person name="Horikawa D."/>
            <person name="Ishino K."/>
            <person name="Komine S."/>
            <person name="Tomita M."/>
            <person name="Blaxter M."/>
            <person name="Arakawa K."/>
        </authorList>
    </citation>
    <scope>NUCLEOTIDE SEQUENCE [LARGE SCALE GENOMIC DNA]</scope>
    <source>
        <strain evidence="7">Z151</strain>
    </source>
</reference>
<feature type="domain" description="UBA" evidence="5">
    <location>
        <begin position="16"/>
        <end position="57"/>
    </location>
</feature>